<evidence type="ECO:0000313" key="2">
    <source>
        <dbReference type="Proteomes" id="UP000823941"/>
    </source>
</evidence>
<name>A0ABQ7QZR8_PLUXY</name>
<dbReference type="EMBL" id="JAHIBW010000005">
    <property type="protein sequence ID" value="KAG7310535.1"/>
    <property type="molecule type" value="Genomic_DNA"/>
</dbReference>
<accession>A0ABQ7QZR8</accession>
<dbReference type="Proteomes" id="UP000823941">
    <property type="component" value="Chromosome 5"/>
</dbReference>
<comment type="caution">
    <text evidence="1">The sequence shown here is derived from an EMBL/GenBank/DDBJ whole genome shotgun (WGS) entry which is preliminary data.</text>
</comment>
<sequence>MYSNGMWQARLTTNSGSWGRQMTKNIAKGLNSMQAPNHIISSQVGANTTCSSIVTSLRLL</sequence>
<reference evidence="1 2" key="1">
    <citation type="submission" date="2021-06" db="EMBL/GenBank/DDBJ databases">
        <title>A haploid diamondback moth (Plutella xylostella L.) genome assembly resolves 31 chromosomes and identifies a diamide resistance mutation.</title>
        <authorList>
            <person name="Ward C.M."/>
            <person name="Perry K.D."/>
            <person name="Baker G."/>
            <person name="Powis K."/>
            <person name="Heckel D.G."/>
            <person name="Baxter S.W."/>
        </authorList>
    </citation>
    <scope>NUCLEOTIDE SEQUENCE [LARGE SCALE GENOMIC DNA]</scope>
    <source>
        <strain evidence="1 2">LV</strain>
        <tissue evidence="1">Single pupa</tissue>
    </source>
</reference>
<proteinExistence type="predicted"/>
<gene>
    <name evidence="1" type="ORF">JYU34_003320</name>
</gene>
<protein>
    <recommendedName>
        <fullName evidence="3">Shufflon protein C</fullName>
    </recommendedName>
</protein>
<organism evidence="1 2">
    <name type="scientific">Plutella xylostella</name>
    <name type="common">Diamondback moth</name>
    <name type="synonym">Plutella maculipennis</name>
    <dbReference type="NCBI Taxonomy" id="51655"/>
    <lineage>
        <taxon>Eukaryota</taxon>
        <taxon>Metazoa</taxon>
        <taxon>Ecdysozoa</taxon>
        <taxon>Arthropoda</taxon>
        <taxon>Hexapoda</taxon>
        <taxon>Insecta</taxon>
        <taxon>Pterygota</taxon>
        <taxon>Neoptera</taxon>
        <taxon>Endopterygota</taxon>
        <taxon>Lepidoptera</taxon>
        <taxon>Glossata</taxon>
        <taxon>Ditrysia</taxon>
        <taxon>Yponomeutoidea</taxon>
        <taxon>Plutellidae</taxon>
        <taxon>Plutella</taxon>
    </lineage>
</organism>
<evidence type="ECO:0008006" key="3">
    <source>
        <dbReference type="Google" id="ProtNLM"/>
    </source>
</evidence>
<keyword evidence="2" id="KW-1185">Reference proteome</keyword>
<evidence type="ECO:0000313" key="1">
    <source>
        <dbReference type="EMBL" id="KAG7310535.1"/>
    </source>
</evidence>